<organism evidence="2 3">
    <name type="scientific">Arenimonas maotaiensis</name>
    <dbReference type="NCBI Taxonomy" id="1446479"/>
    <lineage>
        <taxon>Bacteria</taxon>
        <taxon>Pseudomonadati</taxon>
        <taxon>Pseudomonadota</taxon>
        <taxon>Gammaproteobacteria</taxon>
        <taxon>Lysobacterales</taxon>
        <taxon>Lysobacteraceae</taxon>
        <taxon>Arenimonas</taxon>
    </lineage>
</organism>
<dbReference type="Proteomes" id="UP000632858">
    <property type="component" value="Unassembled WGS sequence"/>
</dbReference>
<reference evidence="2" key="2">
    <citation type="submission" date="2020-09" db="EMBL/GenBank/DDBJ databases">
        <authorList>
            <person name="Sun Q."/>
            <person name="Zhou Y."/>
        </authorList>
    </citation>
    <scope>NUCLEOTIDE SEQUENCE</scope>
    <source>
        <strain evidence="2">CGMCC 1.12726</strain>
    </source>
</reference>
<dbReference type="InterPro" id="IPR018720">
    <property type="entry name" value="DUF2249"/>
</dbReference>
<comment type="caution">
    <text evidence="2">The sequence shown here is derived from an EMBL/GenBank/DDBJ whole genome shotgun (WGS) entry which is preliminary data.</text>
</comment>
<accession>A0A917FH07</accession>
<feature type="domain" description="DUF2249" evidence="1">
    <location>
        <begin position="32"/>
        <end position="90"/>
    </location>
</feature>
<keyword evidence="3" id="KW-1185">Reference proteome</keyword>
<dbReference type="InterPro" id="IPR036868">
    <property type="entry name" value="TusA-like_sf"/>
</dbReference>
<proteinExistence type="predicted"/>
<name>A0A917FH07_9GAMM</name>
<gene>
    <name evidence="2" type="ORF">GCM10010960_00380</name>
</gene>
<evidence type="ECO:0000313" key="3">
    <source>
        <dbReference type="Proteomes" id="UP000632858"/>
    </source>
</evidence>
<reference evidence="2" key="1">
    <citation type="journal article" date="2014" name="Int. J. Syst. Evol. Microbiol.">
        <title>Complete genome sequence of Corynebacterium casei LMG S-19264T (=DSM 44701T), isolated from a smear-ripened cheese.</title>
        <authorList>
            <consortium name="US DOE Joint Genome Institute (JGI-PGF)"/>
            <person name="Walter F."/>
            <person name="Albersmeier A."/>
            <person name="Kalinowski J."/>
            <person name="Ruckert C."/>
        </authorList>
    </citation>
    <scope>NUCLEOTIDE SEQUENCE</scope>
    <source>
        <strain evidence="2">CGMCC 1.12726</strain>
    </source>
</reference>
<sequence>MPPCSSPFGANPVQWADGSKAPFVKSESAIKLDLRHLPAPEPMHRILEALETLPEGKSLLARTPCHPQPLLDLLDARGYRVVVIDSPAGDAWVQIFSPDDCTGR</sequence>
<dbReference type="Pfam" id="PF10006">
    <property type="entry name" value="DUF2249"/>
    <property type="match status" value="1"/>
</dbReference>
<evidence type="ECO:0000313" key="2">
    <source>
        <dbReference type="EMBL" id="GGF82238.1"/>
    </source>
</evidence>
<protein>
    <recommendedName>
        <fullName evidence="1">DUF2249 domain-containing protein</fullName>
    </recommendedName>
</protein>
<evidence type="ECO:0000259" key="1">
    <source>
        <dbReference type="Pfam" id="PF10006"/>
    </source>
</evidence>
<dbReference type="EMBL" id="BMFO01000001">
    <property type="protein sequence ID" value="GGF82238.1"/>
    <property type="molecule type" value="Genomic_DNA"/>
</dbReference>
<dbReference type="AlphaFoldDB" id="A0A917FH07"/>
<dbReference type="SUPFAM" id="SSF64307">
    <property type="entry name" value="SirA-like"/>
    <property type="match status" value="1"/>
</dbReference>